<dbReference type="PANTHER" id="PTHR45724">
    <property type="entry name" value="AQUAPORIN NIP2-1"/>
    <property type="match status" value="1"/>
</dbReference>
<keyword evidence="6" id="KW-1185">Reference proteome</keyword>
<dbReference type="InterPro" id="IPR034294">
    <property type="entry name" value="Aquaporin_transptr"/>
</dbReference>
<dbReference type="GO" id="GO:0016020">
    <property type="term" value="C:membrane"/>
    <property type="evidence" value="ECO:0007669"/>
    <property type="project" value="UniProtKB-SubCell"/>
</dbReference>
<dbReference type="OrthoDB" id="3222at2759"/>
<evidence type="ECO:0000256" key="5">
    <source>
        <dbReference type="SAM" id="Phobius"/>
    </source>
</evidence>
<evidence type="ECO:0000313" key="7">
    <source>
        <dbReference type="RefSeq" id="XP_004515548.1"/>
    </source>
</evidence>
<dbReference type="Proteomes" id="UP000087171">
    <property type="component" value="Unplaced"/>
</dbReference>
<keyword evidence="4 5" id="KW-0472">Membrane</keyword>
<feature type="transmembrane region" description="Helical" evidence="5">
    <location>
        <begin position="120"/>
        <end position="140"/>
    </location>
</feature>
<dbReference type="InterPro" id="IPR023271">
    <property type="entry name" value="Aquaporin-like"/>
</dbReference>
<accession>A0A1S2Z5R6</accession>
<reference evidence="7" key="1">
    <citation type="submission" date="2025-08" db="UniProtKB">
        <authorList>
            <consortium name="RefSeq"/>
        </authorList>
    </citation>
    <scope>IDENTIFICATION</scope>
    <source>
        <tissue evidence="7">Etiolated seedlings</tissue>
    </source>
</reference>
<evidence type="ECO:0000256" key="1">
    <source>
        <dbReference type="ARBA" id="ARBA00004141"/>
    </source>
</evidence>
<dbReference type="AlphaFoldDB" id="A0A1S2Z5R6"/>
<keyword evidence="3 5" id="KW-1133">Transmembrane helix</keyword>
<evidence type="ECO:0000256" key="2">
    <source>
        <dbReference type="ARBA" id="ARBA00022692"/>
    </source>
</evidence>
<dbReference type="PaxDb" id="3827-XP_004515548.1"/>
<dbReference type="Pfam" id="PF00230">
    <property type="entry name" value="MIP"/>
    <property type="match status" value="1"/>
</dbReference>
<gene>
    <name evidence="7" type="primary">LOC101491546</name>
</gene>
<dbReference type="STRING" id="3827.A0A1S2Z5R6"/>
<protein>
    <submittedName>
        <fullName evidence="7">Aquaporin NIP6-1-like</fullName>
    </submittedName>
</protein>
<proteinExistence type="predicted"/>
<dbReference type="Gene3D" id="1.20.1080.10">
    <property type="entry name" value="Glycerol uptake facilitator protein"/>
    <property type="match status" value="1"/>
</dbReference>
<name>A0A1S2Z5R6_CICAR</name>
<dbReference type="SUPFAM" id="SSF81338">
    <property type="entry name" value="Aquaporin-like"/>
    <property type="match status" value="1"/>
</dbReference>
<evidence type="ECO:0000256" key="4">
    <source>
        <dbReference type="ARBA" id="ARBA00023136"/>
    </source>
</evidence>
<evidence type="ECO:0000256" key="3">
    <source>
        <dbReference type="ARBA" id="ARBA00022989"/>
    </source>
</evidence>
<organism evidence="6 7">
    <name type="scientific">Cicer arietinum</name>
    <name type="common">Chickpea</name>
    <name type="synonym">Garbanzo</name>
    <dbReference type="NCBI Taxonomy" id="3827"/>
    <lineage>
        <taxon>Eukaryota</taxon>
        <taxon>Viridiplantae</taxon>
        <taxon>Streptophyta</taxon>
        <taxon>Embryophyta</taxon>
        <taxon>Tracheophyta</taxon>
        <taxon>Spermatophyta</taxon>
        <taxon>Magnoliopsida</taxon>
        <taxon>eudicotyledons</taxon>
        <taxon>Gunneridae</taxon>
        <taxon>Pentapetalae</taxon>
        <taxon>rosids</taxon>
        <taxon>fabids</taxon>
        <taxon>Fabales</taxon>
        <taxon>Fabaceae</taxon>
        <taxon>Papilionoideae</taxon>
        <taxon>50 kb inversion clade</taxon>
        <taxon>NPAAA clade</taxon>
        <taxon>Hologalegina</taxon>
        <taxon>IRL clade</taxon>
        <taxon>Cicereae</taxon>
        <taxon>Cicer</taxon>
    </lineage>
</organism>
<dbReference type="eggNOG" id="KOG0223">
    <property type="taxonomic scope" value="Eukaryota"/>
</dbReference>
<keyword evidence="2 5" id="KW-0812">Transmembrane</keyword>
<evidence type="ECO:0000313" key="6">
    <source>
        <dbReference type="Proteomes" id="UP000087171"/>
    </source>
</evidence>
<dbReference type="GeneID" id="101491546"/>
<dbReference type="RefSeq" id="XP_004515548.1">
    <property type="nucleotide sequence ID" value="XM_004515491.1"/>
</dbReference>
<sequence>MNNEEISSISSTPASATPGTPLFCSLRYEKNENRSVGRKKSLLKNMNCFAIEEWNLEDGSLPRVSCALSLPHAPIPLAKKVEAEFIGTFILMFAGMGSAIENEKVEKLETLIGCVGASGLAVMIIILSTGHIYVALKLFII</sequence>
<dbReference type="PANTHER" id="PTHR45724:SF14">
    <property type="entry name" value="MAJOR INTRINSIC PROTEIN (MIP) FAMILY TRANSPORTER"/>
    <property type="match status" value="1"/>
</dbReference>
<dbReference type="InterPro" id="IPR000425">
    <property type="entry name" value="MIP"/>
</dbReference>
<comment type="subcellular location">
    <subcellularLocation>
        <location evidence="1">Membrane</location>
        <topology evidence="1">Multi-pass membrane protein</topology>
    </subcellularLocation>
</comment>
<dbReference type="KEGG" id="cam:101491546"/>
<dbReference type="GO" id="GO:0015267">
    <property type="term" value="F:channel activity"/>
    <property type="evidence" value="ECO:0007669"/>
    <property type="project" value="InterPro"/>
</dbReference>